<keyword evidence="1" id="KW-0812">Transmembrane</keyword>
<evidence type="ECO:0000256" key="1">
    <source>
        <dbReference type="SAM" id="Phobius"/>
    </source>
</evidence>
<evidence type="ECO:0000313" key="2">
    <source>
        <dbReference type="EMBL" id="ETK90489.1"/>
    </source>
</evidence>
<name>W2JE65_PHYNI</name>
<sequence length="118" mass="13518">FRRKQHRQCVQEDLVSASEGQAVFVMAFSVRILRYPAQWYFLSLINVNVFGIYYANQGIQLNYVYDRSTAGKGTDEVNSMLHHFITVLFFLMRIESLRATLTIVAAKTEQVCGENVAC</sequence>
<reference evidence="3 5" key="2">
    <citation type="submission" date="2013-11" db="EMBL/GenBank/DDBJ databases">
        <title>The Genome Sequence of Phytophthora parasitica CJ05E6.</title>
        <authorList>
            <consortium name="The Broad Institute Genomics Platform"/>
            <person name="Russ C."/>
            <person name="Tyler B."/>
            <person name="Panabieres F."/>
            <person name="Shan W."/>
            <person name="Tripathy S."/>
            <person name="Grunwald N."/>
            <person name="Machado M."/>
            <person name="Johnson C.S."/>
            <person name="Arredondo F."/>
            <person name="Hong C."/>
            <person name="Coffey M."/>
            <person name="Young S.K."/>
            <person name="Zeng Q."/>
            <person name="Gargeya S."/>
            <person name="Fitzgerald M."/>
            <person name="Abouelleil A."/>
            <person name="Alvarado L."/>
            <person name="Chapman S.B."/>
            <person name="Gainer-Dewar J."/>
            <person name="Goldberg J."/>
            <person name="Griggs A."/>
            <person name="Gujja S."/>
            <person name="Hansen M."/>
            <person name="Howarth C."/>
            <person name="Imamovic A."/>
            <person name="Ireland A."/>
            <person name="Larimer J."/>
            <person name="McCowan C."/>
            <person name="Murphy C."/>
            <person name="Pearson M."/>
            <person name="Poon T.W."/>
            <person name="Priest M."/>
            <person name="Roberts A."/>
            <person name="Saif S."/>
            <person name="Shea T."/>
            <person name="Sykes S."/>
            <person name="Wortman J."/>
            <person name="Nusbaum C."/>
            <person name="Birren B."/>
        </authorList>
    </citation>
    <scope>NUCLEOTIDE SEQUENCE [LARGE SCALE GENOMIC DNA]</scope>
    <source>
        <strain evidence="3 5">CJ05E6</strain>
    </source>
</reference>
<dbReference type="PANTHER" id="PTHR34415:SF1">
    <property type="entry name" value="INTEGRASE CATALYTIC DOMAIN-CONTAINING PROTEIN"/>
    <property type="match status" value="1"/>
</dbReference>
<evidence type="ECO:0000313" key="5">
    <source>
        <dbReference type="Proteomes" id="UP000053864"/>
    </source>
</evidence>
<evidence type="ECO:0000313" key="3">
    <source>
        <dbReference type="EMBL" id="ETL44725.1"/>
    </source>
</evidence>
<proteinExistence type="predicted"/>
<feature type="transmembrane region" description="Helical" evidence="1">
    <location>
        <begin position="39"/>
        <end position="57"/>
    </location>
</feature>
<gene>
    <name evidence="4" type="ORF">L914_08856</name>
    <name evidence="2" type="ORF">L915_05748</name>
    <name evidence="3" type="ORF">L916_05017</name>
</gene>
<dbReference type="EMBL" id="KI692948">
    <property type="protein sequence ID" value="ETM46220.1"/>
    <property type="molecule type" value="Genomic_DNA"/>
</dbReference>
<dbReference type="EMBL" id="KI685484">
    <property type="protein sequence ID" value="ETK90489.1"/>
    <property type="molecule type" value="Genomic_DNA"/>
</dbReference>
<organism evidence="3 5">
    <name type="scientific">Phytophthora nicotianae</name>
    <name type="common">Potato buckeye rot agent</name>
    <name type="synonym">Phytophthora parasitica</name>
    <dbReference type="NCBI Taxonomy" id="4792"/>
    <lineage>
        <taxon>Eukaryota</taxon>
        <taxon>Sar</taxon>
        <taxon>Stramenopiles</taxon>
        <taxon>Oomycota</taxon>
        <taxon>Peronosporomycetes</taxon>
        <taxon>Peronosporales</taxon>
        <taxon>Peronosporaceae</taxon>
        <taxon>Phytophthora</taxon>
    </lineage>
</organism>
<dbReference type="Proteomes" id="UP000053236">
    <property type="component" value="Unassembled WGS sequence"/>
</dbReference>
<dbReference type="EMBL" id="KI671907">
    <property type="protein sequence ID" value="ETL44725.1"/>
    <property type="molecule type" value="Genomic_DNA"/>
</dbReference>
<accession>W2JE65</accession>
<dbReference type="Proteomes" id="UP000054532">
    <property type="component" value="Unassembled WGS sequence"/>
</dbReference>
<reference evidence="4" key="3">
    <citation type="submission" date="2013-11" db="EMBL/GenBank/DDBJ databases">
        <title>The Genome Sequence of Phytophthora parasitica IAC_01/95.</title>
        <authorList>
            <consortium name="The Broad Institute Genomics Platform"/>
            <person name="Russ C."/>
            <person name="Tyler B."/>
            <person name="Panabieres F."/>
            <person name="Shan W."/>
            <person name="Tripathy S."/>
            <person name="Grunwald N."/>
            <person name="Machado M."/>
            <person name="Johnson C.S."/>
            <person name="Arredondo F."/>
            <person name="Hong C."/>
            <person name="Coffey M."/>
            <person name="Young S.K."/>
            <person name="Zeng Q."/>
            <person name="Gargeya S."/>
            <person name="Fitzgerald M."/>
            <person name="Abouelleil A."/>
            <person name="Alvarado L."/>
            <person name="Chapman S.B."/>
            <person name="Gainer-Dewar J."/>
            <person name="Goldberg J."/>
            <person name="Griggs A."/>
            <person name="Gujja S."/>
            <person name="Hansen M."/>
            <person name="Howarth C."/>
            <person name="Imamovic A."/>
            <person name="Ireland A."/>
            <person name="Larimer J."/>
            <person name="McCowan C."/>
            <person name="Murphy C."/>
            <person name="Pearson M."/>
            <person name="Poon T.W."/>
            <person name="Priest M."/>
            <person name="Roberts A."/>
            <person name="Saif S."/>
            <person name="Shea T."/>
            <person name="Sykes S."/>
            <person name="Wortman J."/>
            <person name="Nusbaum C."/>
            <person name="Birren B."/>
        </authorList>
    </citation>
    <scope>NUCLEOTIDE SEQUENCE [LARGE SCALE GENOMIC DNA]</scope>
    <source>
        <strain evidence="4">IAC_01/95</strain>
    </source>
</reference>
<feature type="non-terminal residue" evidence="3">
    <location>
        <position position="1"/>
    </location>
</feature>
<evidence type="ECO:0000313" key="4">
    <source>
        <dbReference type="EMBL" id="ETM46220.1"/>
    </source>
</evidence>
<dbReference type="AlphaFoldDB" id="W2JE65"/>
<dbReference type="PANTHER" id="PTHR34415">
    <property type="entry name" value="INTEGRASE CATALYTIC DOMAIN-CONTAINING PROTEIN"/>
    <property type="match status" value="1"/>
</dbReference>
<protein>
    <submittedName>
        <fullName evidence="3">Uncharacterized protein</fullName>
    </submittedName>
</protein>
<dbReference type="Proteomes" id="UP000053864">
    <property type="component" value="Unassembled WGS sequence"/>
</dbReference>
<keyword evidence="1" id="KW-0472">Membrane</keyword>
<reference evidence="2" key="1">
    <citation type="submission" date="2013-11" db="EMBL/GenBank/DDBJ databases">
        <title>The Genome Sequence of Phytophthora parasitica CJ02B3.</title>
        <authorList>
            <consortium name="The Broad Institute Genomics Platform"/>
            <person name="Russ C."/>
            <person name="Tyler B."/>
            <person name="Panabieres F."/>
            <person name="Shan W."/>
            <person name="Tripathy S."/>
            <person name="Grunwald N."/>
            <person name="Machado M."/>
            <person name="Johnson C.S."/>
            <person name="Arredondo F."/>
            <person name="Hong C."/>
            <person name="Coffey M."/>
            <person name="Young S.K."/>
            <person name="Zeng Q."/>
            <person name="Gargeya S."/>
            <person name="Fitzgerald M."/>
            <person name="Abouelleil A."/>
            <person name="Alvarado L."/>
            <person name="Chapman S.B."/>
            <person name="Gainer-Dewar J."/>
            <person name="Goldberg J."/>
            <person name="Griggs A."/>
            <person name="Gujja S."/>
            <person name="Hansen M."/>
            <person name="Howarth C."/>
            <person name="Imamovic A."/>
            <person name="Ireland A."/>
            <person name="Larimer J."/>
            <person name="McCowan C."/>
            <person name="Murphy C."/>
            <person name="Pearson M."/>
            <person name="Poon T.W."/>
            <person name="Priest M."/>
            <person name="Roberts A."/>
            <person name="Saif S."/>
            <person name="Shea T."/>
            <person name="Sykes S."/>
            <person name="Wortman J."/>
            <person name="Nusbaum C."/>
            <person name="Birren B."/>
        </authorList>
    </citation>
    <scope>NUCLEOTIDE SEQUENCE [LARGE SCALE GENOMIC DNA]</scope>
    <source>
        <strain evidence="2">CJ02B3</strain>
    </source>
</reference>
<keyword evidence="1" id="KW-1133">Transmembrane helix</keyword>